<proteinExistence type="predicted"/>
<dbReference type="GO" id="GO:0030151">
    <property type="term" value="F:molybdenum ion binding"/>
    <property type="evidence" value="ECO:0007669"/>
    <property type="project" value="InterPro"/>
</dbReference>
<dbReference type="AlphaFoldDB" id="A0AAX2AA42"/>
<evidence type="ECO:0000313" key="3">
    <source>
        <dbReference type="EMBL" id="RXK10700.1"/>
    </source>
</evidence>
<dbReference type="SUPFAM" id="SSF50800">
    <property type="entry name" value="PK beta-barrel domain-like"/>
    <property type="match status" value="1"/>
</dbReference>
<reference evidence="2 4" key="2">
    <citation type="submission" date="2018-07" db="EMBL/GenBank/DDBJ databases">
        <title>Complete genome of the Arcobacter bivalviorum type strain LMG 26154.</title>
        <authorList>
            <person name="Miller W.G."/>
            <person name="Yee E."/>
            <person name="Bono J.L."/>
        </authorList>
    </citation>
    <scope>NUCLEOTIDE SEQUENCE [LARGE SCALE GENOMIC DNA]</scope>
    <source>
        <strain evidence="2 4">LMG 26154</strain>
    </source>
</reference>
<dbReference type="KEGG" id="hbv:ABIV_1375"/>
<dbReference type="InterPro" id="IPR005302">
    <property type="entry name" value="MoCF_Sase_C"/>
</dbReference>
<accession>A0AAX2AA42</accession>
<sequence length="149" mass="16388">MIIGKVIGTFSALKGQSGLPRPTVNSLTLVKDFGIENDKFAGKDLDKTVMIVGFNSYALAKEKKINLEYGSLGENILFDFNPHKYKVGTEFKIGQSIIKITENCTICNHLAVFGNELPSLIKDCRGIYCTIVQSGIIKENDSIELLKKG</sequence>
<dbReference type="Proteomes" id="UP000289193">
    <property type="component" value="Unassembled WGS sequence"/>
</dbReference>
<feature type="domain" description="MOSC" evidence="1">
    <location>
        <begin position="21"/>
        <end position="146"/>
    </location>
</feature>
<keyword evidence="5" id="KW-1185">Reference proteome</keyword>
<gene>
    <name evidence="2" type="ORF">ABIV_1375</name>
    <name evidence="3" type="ORF">CRV05_05320</name>
</gene>
<dbReference type="GO" id="GO:0030170">
    <property type="term" value="F:pyridoxal phosphate binding"/>
    <property type="evidence" value="ECO:0007669"/>
    <property type="project" value="InterPro"/>
</dbReference>
<name>A0AAX2AA42_9BACT</name>
<organism evidence="3 5">
    <name type="scientific">Halarcobacter bivalviorum</name>
    <dbReference type="NCBI Taxonomy" id="663364"/>
    <lineage>
        <taxon>Bacteria</taxon>
        <taxon>Pseudomonadati</taxon>
        <taxon>Campylobacterota</taxon>
        <taxon>Epsilonproteobacteria</taxon>
        <taxon>Campylobacterales</taxon>
        <taxon>Arcobacteraceae</taxon>
        <taxon>Halarcobacter</taxon>
    </lineage>
</organism>
<evidence type="ECO:0000313" key="5">
    <source>
        <dbReference type="Proteomes" id="UP000289193"/>
    </source>
</evidence>
<dbReference type="RefSeq" id="WP_114839202.1">
    <property type="nucleotide sequence ID" value="NZ_CP031217.1"/>
</dbReference>
<evidence type="ECO:0000313" key="4">
    <source>
        <dbReference type="Proteomes" id="UP000253850"/>
    </source>
</evidence>
<reference evidence="3 5" key="1">
    <citation type="submission" date="2017-10" db="EMBL/GenBank/DDBJ databases">
        <title>Genomics of the genus Arcobacter.</title>
        <authorList>
            <person name="Perez-Cataluna A."/>
            <person name="Figueras M.J."/>
        </authorList>
    </citation>
    <scope>NUCLEOTIDE SEQUENCE [LARGE SCALE GENOMIC DNA]</scope>
    <source>
        <strain evidence="3 5">CECT 7835</strain>
    </source>
</reference>
<evidence type="ECO:0000313" key="2">
    <source>
        <dbReference type="EMBL" id="AXH12371.1"/>
    </source>
</evidence>
<dbReference type="InterPro" id="IPR011037">
    <property type="entry name" value="Pyrv_Knase-like_insert_dom_sf"/>
</dbReference>
<dbReference type="EMBL" id="PDKM01000002">
    <property type="protein sequence ID" value="RXK10700.1"/>
    <property type="molecule type" value="Genomic_DNA"/>
</dbReference>
<protein>
    <submittedName>
        <fullName evidence="3">MOSC domain-containing protein</fullName>
    </submittedName>
</protein>
<dbReference type="Gene3D" id="2.40.33.20">
    <property type="entry name" value="PK beta-barrel domain-like"/>
    <property type="match status" value="1"/>
</dbReference>
<dbReference type="PROSITE" id="PS51340">
    <property type="entry name" value="MOSC"/>
    <property type="match status" value="1"/>
</dbReference>
<evidence type="ECO:0000259" key="1">
    <source>
        <dbReference type="PROSITE" id="PS51340"/>
    </source>
</evidence>
<dbReference type="Pfam" id="PF03473">
    <property type="entry name" value="MOSC"/>
    <property type="match status" value="1"/>
</dbReference>
<dbReference type="Proteomes" id="UP000253850">
    <property type="component" value="Chromosome"/>
</dbReference>
<dbReference type="EMBL" id="CP031217">
    <property type="protein sequence ID" value="AXH12371.1"/>
    <property type="molecule type" value="Genomic_DNA"/>
</dbReference>
<dbReference type="GO" id="GO:0003824">
    <property type="term" value="F:catalytic activity"/>
    <property type="evidence" value="ECO:0007669"/>
    <property type="project" value="InterPro"/>
</dbReference>